<dbReference type="InterPro" id="IPR002514">
    <property type="entry name" value="Transposase_8"/>
</dbReference>
<dbReference type="GO" id="GO:0003677">
    <property type="term" value="F:DNA binding"/>
    <property type="evidence" value="ECO:0007669"/>
    <property type="project" value="InterPro"/>
</dbReference>
<evidence type="ECO:0000256" key="1">
    <source>
        <dbReference type="ARBA" id="ARBA00009964"/>
    </source>
</evidence>
<protein>
    <submittedName>
        <fullName evidence="3">Mobile element protein</fullName>
    </submittedName>
</protein>
<dbReference type="Gene3D" id="1.10.10.60">
    <property type="entry name" value="Homeodomain-like"/>
    <property type="match status" value="1"/>
</dbReference>
<organism evidence="3">
    <name type="scientific">Pseudomonas abietaniphila</name>
    <dbReference type="NCBI Taxonomy" id="89065"/>
    <lineage>
        <taxon>Bacteria</taxon>
        <taxon>Pseudomonadati</taxon>
        <taxon>Pseudomonadota</taxon>
        <taxon>Gammaproteobacteria</taxon>
        <taxon>Pseudomonadales</taxon>
        <taxon>Pseudomonadaceae</taxon>
        <taxon>Pseudomonas</taxon>
    </lineage>
</organism>
<evidence type="ECO:0000313" key="3">
    <source>
        <dbReference type="EMBL" id="BBJ01357.1"/>
    </source>
</evidence>
<feature type="coiled-coil region" evidence="2">
    <location>
        <begin position="72"/>
        <end position="99"/>
    </location>
</feature>
<keyword evidence="2" id="KW-0175">Coiled coil</keyword>
<name>A0A6F8PB24_9PSED</name>
<dbReference type="SUPFAM" id="SSF46689">
    <property type="entry name" value="Homeodomain-like"/>
    <property type="match status" value="1"/>
</dbReference>
<dbReference type="PANTHER" id="PTHR33215">
    <property type="entry name" value="PROTEIN DISTAL ANTENNA"/>
    <property type="match status" value="1"/>
</dbReference>
<dbReference type="PANTHER" id="PTHR33215:SF13">
    <property type="entry name" value="PROTEIN DISTAL ANTENNA"/>
    <property type="match status" value="1"/>
</dbReference>
<evidence type="ECO:0000256" key="2">
    <source>
        <dbReference type="SAM" id="Coils"/>
    </source>
</evidence>
<dbReference type="EMBL" id="LC469607">
    <property type="protein sequence ID" value="BBJ01357.1"/>
    <property type="molecule type" value="Genomic_DNA"/>
</dbReference>
<dbReference type="GO" id="GO:0006313">
    <property type="term" value="P:DNA transposition"/>
    <property type="evidence" value="ECO:0007669"/>
    <property type="project" value="InterPro"/>
</dbReference>
<accession>A0A6F8PB24</accession>
<sequence length="108" mass="12635">MENASIEEFFMTTKRRTFDDSFKLQVVKMIKDQGLTAPQVCRDLNIGETAVRRWVQQYEAEQLGQPGIGKPLTSEQQRIRQLEQENRQLKMDNDVLKKATAFFARELK</sequence>
<reference evidence="3" key="1">
    <citation type="journal article" date="2019" name="Genes (Basel)">
        <title>Biphenyl/PCB Degrading bph Genes of Ten Bacterial Strains Isolated from Biphenyl-Contaminated Soil in Kitakyushu, Japan: Comparative and Dynamic Features as Integrative Conjugative Elements (ICEs).</title>
        <authorList>
            <person name="Hirose J."/>
            <person name="Fujihara H."/>
            <person name="Watanabe T."/>
            <person name="Kimura N."/>
            <person name="Suenaga H."/>
            <person name="Futagami T."/>
            <person name="Goto M."/>
            <person name="Suyama A."/>
            <person name="Furukawa K."/>
        </authorList>
    </citation>
    <scope>NUCLEOTIDE SEQUENCE</scope>
    <source>
        <strain evidence="3">KF701</strain>
    </source>
</reference>
<dbReference type="InterPro" id="IPR051839">
    <property type="entry name" value="RD_transcriptional_regulator"/>
</dbReference>
<comment type="similarity">
    <text evidence="1">Belongs to the transposase 8 family.</text>
</comment>
<dbReference type="AlphaFoldDB" id="A0A6F8PB24"/>
<proteinExistence type="inferred from homology"/>
<dbReference type="InterPro" id="IPR009057">
    <property type="entry name" value="Homeodomain-like_sf"/>
</dbReference>
<dbReference type="Pfam" id="PF01527">
    <property type="entry name" value="HTH_Tnp_1"/>
    <property type="match status" value="1"/>
</dbReference>
<dbReference type="GO" id="GO:0004803">
    <property type="term" value="F:transposase activity"/>
    <property type="evidence" value="ECO:0007669"/>
    <property type="project" value="InterPro"/>
</dbReference>